<keyword evidence="8" id="KW-0677">Repeat</keyword>
<dbReference type="FunFam" id="3.30.200.20:FF:000328">
    <property type="entry name" value="Leucine-rich repeat protein kinase family protein"/>
    <property type="match status" value="1"/>
</dbReference>
<evidence type="ECO:0000256" key="5">
    <source>
        <dbReference type="ARBA" id="ARBA00022679"/>
    </source>
</evidence>
<evidence type="ECO:0000256" key="8">
    <source>
        <dbReference type="ARBA" id="ARBA00022737"/>
    </source>
</evidence>
<reference evidence="20 21" key="1">
    <citation type="submission" date="2024-03" db="EMBL/GenBank/DDBJ databases">
        <authorList>
            <person name="Martinez-Hernandez J."/>
        </authorList>
    </citation>
    <scope>NUCLEOTIDE SEQUENCE [LARGE SCALE GENOMIC DNA]</scope>
</reference>
<evidence type="ECO:0000256" key="18">
    <source>
        <dbReference type="SAM" id="Phobius"/>
    </source>
</evidence>
<dbReference type="Gene3D" id="3.80.10.10">
    <property type="entry name" value="Ribonuclease Inhibitor"/>
    <property type="match status" value="1"/>
</dbReference>
<keyword evidence="10" id="KW-0418">Kinase</keyword>
<keyword evidence="9 16" id="KW-0547">Nucleotide-binding</keyword>
<evidence type="ECO:0000256" key="4">
    <source>
        <dbReference type="ARBA" id="ARBA00022614"/>
    </source>
</evidence>
<dbReference type="GO" id="GO:0016020">
    <property type="term" value="C:membrane"/>
    <property type="evidence" value="ECO:0007669"/>
    <property type="project" value="UniProtKB-SubCell"/>
</dbReference>
<dbReference type="SUPFAM" id="SSF52058">
    <property type="entry name" value="L domain-like"/>
    <property type="match status" value="1"/>
</dbReference>
<evidence type="ECO:0000256" key="15">
    <source>
        <dbReference type="ARBA" id="ARBA00023180"/>
    </source>
</evidence>
<evidence type="ECO:0000256" key="3">
    <source>
        <dbReference type="ARBA" id="ARBA00022527"/>
    </source>
</evidence>
<keyword evidence="11 16" id="KW-0067">ATP-binding</keyword>
<dbReference type="InterPro" id="IPR032675">
    <property type="entry name" value="LRR_dom_sf"/>
</dbReference>
<dbReference type="FunFam" id="3.80.10.10:FF:000542">
    <property type="entry name" value="Leucine-rich repeat protein kinase family protein"/>
    <property type="match status" value="1"/>
</dbReference>
<dbReference type="Pfam" id="PF00069">
    <property type="entry name" value="Pkinase"/>
    <property type="match status" value="1"/>
</dbReference>
<feature type="binding site" evidence="16">
    <location>
        <position position="693"/>
    </location>
    <ligand>
        <name>ATP</name>
        <dbReference type="ChEBI" id="CHEBI:30616"/>
    </ligand>
</feature>
<evidence type="ECO:0000256" key="7">
    <source>
        <dbReference type="ARBA" id="ARBA00022729"/>
    </source>
</evidence>
<gene>
    <name evidence="20" type="ORF">LLUT_LOCUS10365</name>
</gene>
<feature type="region of interest" description="Disordered" evidence="17">
    <location>
        <begin position="31"/>
        <end position="81"/>
    </location>
</feature>
<comment type="caution">
    <text evidence="20">The sequence shown here is derived from an EMBL/GenBank/DDBJ whole genome shotgun (WGS) entry which is preliminary data.</text>
</comment>
<dbReference type="GO" id="GO:0004674">
    <property type="term" value="F:protein serine/threonine kinase activity"/>
    <property type="evidence" value="ECO:0007669"/>
    <property type="project" value="UniProtKB-KW"/>
</dbReference>
<feature type="region of interest" description="Disordered" evidence="17">
    <location>
        <begin position="120"/>
        <end position="146"/>
    </location>
</feature>
<dbReference type="EMBL" id="CAXHTB010000007">
    <property type="protein sequence ID" value="CAL0309305.1"/>
    <property type="molecule type" value="Genomic_DNA"/>
</dbReference>
<dbReference type="Proteomes" id="UP001497480">
    <property type="component" value="Unassembled WGS sequence"/>
</dbReference>
<dbReference type="InterPro" id="IPR011009">
    <property type="entry name" value="Kinase-like_dom_sf"/>
</dbReference>
<dbReference type="InterPro" id="IPR000719">
    <property type="entry name" value="Prot_kinase_dom"/>
</dbReference>
<dbReference type="PANTHER" id="PTHR45974">
    <property type="entry name" value="RECEPTOR-LIKE PROTEIN 55"/>
    <property type="match status" value="1"/>
</dbReference>
<dbReference type="FunFam" id="1.10.510.10:FF:000453">
    <property type="entry name" value="LRR receptor-like serine/threonine-protein kinase HSL2"/>
    <property type="match status" value="1"/>
</dbReference>
<keyword evidence="7" id="KW-0732">Signal</keyword>
<dbReference type="GO" id="GO:0005524">
    <property type="term" value="F:ATP binding"/>
    <property type="evidence" value="ECO:0007669"/>
    <property type="project" value="UniProtKB-UniRule"/>
</dbReference>
<dbReference type="FunFam" id="3.80.10.10:FF:000363">
    <property type="entry name" value="Leucine-rich repeat family protein"/>
    <property type="match status" value="1"/>
</dbReference>
<comment type="subcellular location">
    <subcellularLocation>
        <location evidence="1">Membrane</location>
        <topology evidence="1">Single-pass type I membrane protein</topology>
    </subcellularLocation>
</comment>
<keyword evidence="4" id="KW-0433">Leucine-rich repeat</keyword>
<keyword evidence="21" id="KW-1185">Reference proteome</keyword>
<dbReference type="CDD" id="cd14066">
    <property type="entry name" value="STKc_IRAK"/>
    <property type="match status" value="1"/>
</dbReference>
<evidence type="ECO:0000256" key="10">
    <source>
        <dbReference type="ARBA" id="ARBA00022777"/>
    </source>
</evidence>
<dbReference type="PROSITE" id="PS50011">
    <property type="entry name" value="PROTEIN_KINASE_DOM"/>
    <property type="match status" value="1"/>
</dbReference>
<evidence type="ECO:0000256" key="1">
    <source>
        <dbReference type="ARBA" id="ARBA00004479"/>
    </source>
</evidence>
<evidence type="ECO:0000256" key="13">
    <source>
        <dbReference type="ARBA" id="ARBA00023136"/>
    </source>
</evidence>
<evidence type="ECO:0000313" key="21">
    <source>
        <dbReference type="Proteomes" id="UP001497480"/>
    </source>
</evidence>
<keyword evidence="3" id="KW-0723">Serine/threonine-protein kinase</keyword>
<accession>A0AAV1WJ33</accession>
<evidence type="ECO:0000256" key="2">
    <source>
        <dbReference type="ARBA" id="ARBA00012513"/>
    </source>
</evidence>
<evidence type="ECO:0000256" key="11">
    <source>
        <dbReference type="ARBA" id="ARBA00022840"/>
    </source>
</evidence>
<sequence>MISYLLRGDNKKALLKTIFLLTTAVAGTSNRPRTFRQKEAEHEEEENEETSGEESGEESEEETAKSKGTQGIIQIENPNLVKPKNLKARDLDLGKTTELSRRERFDRLALIRQQRAEAAKKREEEKADSGLQSLTQSWTNKPPNWVGKDPCGSNWDGIHCTNSRITQLKLPSLNLVGHLSSAIQSLSELDTVDLSYNTGLTGTIPKEIGNLKNLKSLALVGCGFFGPIPDSIGSLKQLTFLALNSNQFNGSIPRNIGNLSNVIWLDLSDNQLEGSIPVSDDQGQPGLDLLLKAQHFHLGDNKLSGQIPPKLFNSSMILEHVLFSHNQLVGTIPRTLNLVTTVEIVDMSNNSFTSSDNIPSWVTSLEYLTTVILGDNQLSGTFNISNGYSNSLQLINLQNNAITDYKPGNQKINFDVILTGNPICLENGVSQQSYCQVPKVIPSYSTPPNNCSPQKCTNSQISSPNCKCAYPYTGSLISRALSISNFNTSDYKDIEKSLMDSFRAQNLPVDSVSLSDPMKNSSNDNFQFTLSIFPSQTDRFNRTGVSQIAFVLSNQIYKSPEFFFPYLFIGANYRYYEGEPKNSSSGHTGIIVGAALAVFAFLVLAVLAGMYAIHQKRRAQRSKEHNPFVNWEQNKNSGIAPQLKGARWFSFDELRRYTNNFAEANTIGSGGYGQVYQGVLPSGELVAIKRAAKESMQGAVEFKTEIELLSRVHHMNVVSLVGFCFENGEQMLVYEYIPNGTLMDSLSGKSGIWMDWIRRLKVTLGAAKGLSYLHELANPPIIHRDIKSGNILLDSHLNAKVADFGLSKLVDSDRDHVTTQVKGTMGYLDPEYYMTQLLTEKSDVYSFGVLMLELVTGRRPIQQGKYIVREVMKLIDTSKDLYNLHSILDPTIIKSTKPKGIEKFVELALRCVKEYAHERPSMADVVKEVENMIEIVGINANSESATTSEVYDVEKGGDVIQPYGNKDFNYSGTFLSAKVEPQ</sequence>
<evidence type="ECO:0000256" key="12">
    <source>
        <dbReference type="ARBA" id="ARBA00022989"/>
    </source>
</evidence>
<keyword evidence="12 18" id="KW-1133">Transmembrane helix</keyword>
<proteinExistence type="predicted"/>
<feature type="transmembrane region" description="Helical" evidence="18">
    <location>
        <begin position="590"/>
        <end position="613"/>
    </location>
</feature>
<dbReference type="AlphaFoldDB" id="A0AAV1WJ33"/>
<evidence type="ECO:0000256" key="14">
    <source>
        <dbReference type="ARBA" id="ARBA00023170"/>
    </source>
</evidence>
<feature type="domain" description="Protein kinase" evidence="19">
    <location>
        <begin position="661"/>
        <end position="933"/>
    </location>
</feature>
<dbReference type="Gene3D" id="1.10.510.10">
    <property type="entry name" value="Transferase(Phosphotransferase) domain 1"/>
    <property type="match status" value="1"/>
</dbReference>
<feature type="compositionally biased region" description="Polar residues" evidence="17">
    <location>
        <begin position="130"/>
        <end position="142"/>
    </location>
</feature>
<dbReference type="PROSITE" id="PS00108">
    <property type="entry name" value="PROTEIN_KINASE_ST"/>
    <property type="match status" value="1"/>
</dbReference>
<dbReference type="InterPro" id="IPR017441">
    <property type="entry name" value="Protein_kinase_ATP_BS"/>
</dbReference>
<dbReference type="SMART" id="SM00220">
    <property type="entry name" value="S_TKc"/>
    <property type="match status" value="1"/>
</dbReference>
<evidence type="ECO:0000313" key="20">
    <source>
        <dbReference type="EMBL" id="CAL0309305.1"/>
    </source>
</evidence>
<dbReference type="Gene3D" id="3.30.200.20">
    <property type="entry name" value="Phosphorylase Kinase, domain 1"/>
    <property type="match status" value="1"/>
</dbReference>
<keyword evidence="13 18" id="KW-0472">Membrane</keyword>
<feature type="compositionally biased region" description="Acidic residues" evidence="17">
    <location>
        <begin position="42"/>
        <end position="61"/>
    </location>
</feature>
<keyword evidence="5" id="KW-0808">Transferase</keyword>
<protein>
    <recommendedName>
        <fullName evidence="2">non-specific serine/threonine protein kinase</fullName>
        <ecNumber evidence="2">2.7.11.1</ecNumber>
    </recommendedName>
</protein>
<organism evidence="20 21">
    <name type="scientific">Lupinus luteus</name>
    <name type="common">European yellow lupine</name>
    <dbReference type="NCBI Taxonomy" id="3873"/>
    <lineage>
        <taxon>Eukaryota</taxon>
        <taxon>Viridiplantae</taxon>
        <taxon>Streptophyta</taxon>
        <taxon>Embryophyta</taxon>
        <taxon>Tracheophyta</taxon>
        <taxon>Spermatophyta</taxon>
        <taxon>Magnoliopsida</taxon>
        <taxon>eudicotyledons</taxon>
        <taxon>Gunneridae</taxon>
        <taxon>Pentapetalae</taxon>
        <taxon>rosids</taxon>
        <taxon>fabids</taxon>
        <taxon>Fabales</taxon>
        <taxon>Fabaceae</taxon>
        <taxon>Papilionoideae</taxon>
        <taxon>50 kb inversion clade</taxon>
        <taxon>genistoids sensu lato</taxon>
        <taxon>core genistoids</taxon>
        <taxon>Genisteae</taxon>
        <taxon>Lupinus</taxon>
    </lineage>
</organism>
<dbReference type="EC" id="2.7.11.1" evidence="2"/>
<evidence type="ECO:0000256" key="17">
    <source>
        <dbReference type="SAM" id="MobiDB-lite"/>
    </source>
</evidence>
<name>A0AAV1WJ33_LUPLU</name>
<keyword evidence="14" id="KW-0675">Receptor</keyword>
<evidence type="ECO:0000259" key="19">
    <source>
        <dbReference type="PROSITE" id="PS50011"/>
    </source>
</evidence>
<dbReference type="PANTHER" id="PTHR45974:SF266">
    <property type="entry name" value="LEUCINE-RICH REPEAT RECEPTOR PROTEIN KINASE HPCA1"/>
    <property type="match status" value="1"/>
</dbReference>
<dbReference type="SUPFAM" id="SSF56112">
    <property type="entry name" value="Protein kinase-like (PK-like)"/>
    <property type="match status" value="1"/>
</dbReference>
<dbReference type="PROSITE" id="PS00107">
    <property type="entry name" value="PROTEIN_KINASE_ATP"/>
    <property type="match status" value="1"/>
</dbReference>
<evidence type="ECO:0000256" key="6">
    <source>
        <dbReference type="ARBA" id="ARBA00022692"/>
    </source>
</evidence>
<dbReference type="InterPro" id="IPR008271">
    <property type="entry name" value="Ser/Thr_kinase_AS"/>
</dbReference>
<keyword evidence="15" id="KW-0325">Glycoprotein</keyword>
<evidence type="ECO:0000256" key="16">
    <source>
        <dbReference type="PROSITE-ProRule" id="PRU10141"/>
    </source>
</evidence>
<evidence type="ECO:0000256" key="9">
    <source>
        <dbReference type="ARBA" id="ARBA00022741"/>
    </source>
</evidence>
<keyword evidence="6 18" id="KW-0812">Transmembrane</keyword>